<feature type="transmembrane region" description="Helical" evidence="1">
    <location>
        <begin position="177"/>
        <end position="193"/>
    </location>
</feature>
<feature type="transmembrane region" description="Helical" evidence="1">
    <location>
        <begin position="129"/>
        <end position="150"/>
    </location>
</feature>
<feature type="transmembrane region" description="Helical" evidence="1">
    <location>
        <begin position="413"/>
        <end position="431"/>
    </location>
</feature>
<proteinExistence type="predicted"/>
<dbReference type="PANTHER" id="PTHR38454:SF1">
    <property type="entry name" value="INTEGRAL MEMBRANE PROTEIN"/>
    <property type="match status" value="1"/>
</dbReference>
<feature type="transmembrane region" description="Helical" evidence="1">
    <location>
        <begin position="107"/>
        <end position="124"/>
    </location>
</feature>
<feature type="transmembrane region" description="Helical" evidence="1">
    <location>
        <begin position="346"/>
        <end position="367"/>
    </location>
</feature>
<dbReference type="RefSeq" id="WP_150032034.1">
    <property type="nucleotide sequence ID" value="NZ_VWSH01000001.1"/>
</dbReference>
<feature type="transmembrane region" description="Helical" evidence="1">
    <location>
        <begin position="228"/>
        <end position="250"/>
    </location>
</feature>
<accession>A0A5M6CQ67</accession>
<feature type="transmembrane region" description="Helical" evidence="1">
    <location>
        <begin position="507"/>
        <end position="524"/>
    </location>
</feature>
<evidence type="ECO:0000313" key="3">
    <source>
        <dbReference type="Proteomes" id="UP000323632"/>
    </source>
</evidence>
<evidence type="ECO:0000313" key="2">
    <source>
        <dbReference type="EMBL" id="KAA5537458.1"/>
    </source>
</evidence>
<feature type="transmembrane region" description="Helical" evidence="1">
    <location>
        <begin position="452"/>
        <end position="470"/>
    </location>
</feature>
<sequence length="838" mass="93805">MQQQEGFKKFLPHLLIIGIFLALSCAFCYPQFQGKTLAQHDINTWLWASKESRDFHDKTGGTILWANNMFSGMPEISVNSYAENNWFRKLNMLFQLNDHGKTMPTPVPYFFMAMCCFYILMLTLRVNKWLGLIGAVAFAFSTYNPTIITAGHTSKFMDLAYIPVILSGMIWAYRGKYFPGAALAGLAFALFFDSNHLQIIYYSIFLFFIFVVAKFVDALRKKELKKWFFASVLIGIGAIFAFLASSSSIIQMKEFAPLSMRGKGSELTEGGKKKNAGLDKDYAFSWSNGVGECFSILVPNLYGGSIDENIGSNSNLGKKLSDLNQPEEVIDQMTSHVSLYWGPQPLLSGSVYFGAVICLLFVLSLFIIRSNMKWWLAGAALLFICFSMGKNFSTLNYFMFDHFPLFNSFRSPNMAISLASIIFPMLAIWALKDIFEEKISKEELWKKLKYSLIITGGLCLVILVATQTMMDYKSMGDERMIQAYGQAGPDIVKAIREDRQSAATTDAMRSLVFVLLAGGALWAYSKGKTNKNQTIIALGILIAIDLIPIAHRWLNEDKFRDTEEYMAENFEPSPADAQILQDKDPYYRVLDLTGDPFSNSKPSYFHKTLGGYSAAKLQIYQDLIENQLGKLNVPVLNMLNTKYFIIPTQDGKSGVQQNPAALGNAWFVSDIKWVKTADEEMAALNGPSLQTPMDTTAGNFNPTQTAIVRDTFKSVVGNYNFGKDPAAYIKLAPNGYAADNLKYESNNTQPGIAVFSDIYYPTGWTATIDGKEATVFKADYVLRAMKIPAGKHTIEFNFHSKAFETGKTMALIGSILLSLMIAAGIYFSFLQKRIRKLL</sequence>
<dbReference type="Pfam" id="PF09586">
    <property type="entry name" value="YfhO"/>
    <property type="match status" value="1"/>
</dbReference>
<dbReference type="PANTHER" id="PTHR38454">
    <property type="entry name" value="INTEGRAL MEMBRANE PROTEIN-RELATED"/>
    <property type="match status" value="1"/>
</dbReference>
<keyword evidence="3" id="KW-1185">Reference proteome</keyword>
<dbReference type="Proteomes" id="UP000323632">
    <property type="component" value="Unassembled WGS sequence"/>
</dbReference>
<feature type="transmembrane region" description="Helical" evidence="1">
    <location>
        <begin position="809"/>
        <end position="829"/>
    </location>
</feature>
<dbReference type="AlphaFoldDB" id="A0A5M6CQ67"/>
<name>A0A5M6CQ67_9BACT</name>
<keyword evidence="1" id="KW-0812">Transmembrane</keyword>
<feature type="transmembrane region" description="Helical" evidence="1">
    <location>
        <begin position="374"/>
        <end position="393"/>
    </location>
</feature>
<protein>
    <submittedName>
        <fullName evidence="2">YfhO family protein</fullName>
    </submittedName>
</protein>
<dbReference type="EMBL" id="VWSH01000001">
    <property type="protein sequence ID" value="KAA5537458.1"/>
    <property type="molecule type" value="Genomic_DNA"/>
</dbReference>
<feature type="transmembrane region" description="Helical" evidence="1">
    <location>
        <begin position="12"/>
        <end position="32"/>
    </location>
</feature>
<keyword evidence="1" id="KW-0472">Membrane</keyword>
<keyword evidence="1" id="KW-1133">Transmembrane helix</keyword>
<reference evidence="2 3" key="1">
    <citation type="submission" date="2019-09" db="EMBL/GenBank/DDBJ databases">
        <title>Genome sequence and assembly of Taibaiella sp.</title>
        <authorList>
            <person name="Chhetri G."/>
        </authorList>
    </citation>
    <scope>NUCLEOTIDE SEQUENCE [LARGE SCALE GENOMIC DNA]</scope>
    <source>
        <strain evidence="2 3">KVB11</strain>
    </source>
</reference>
<dbReference type="InterPro" id="IPR018580">
    <property type="entry name" value="Uncharacterised_YfhO"/>
</dbReference>
<feature type="transmembrane region" description="Helical" evidence="1">
    <location>
        <begin position="199"/>
        <end position="216"/>
    </location>
</feature>
<organism evidence="2 3">
    <name type="scientific">Taibaiella lutea</name>
    <dbReference type="NCBI Taxonomy" id="2608001"/>
    <lineage>
        <taxon>Bacteria</taxon>
        <taxon>Pseudomonadati</taxon>
        <taxon>Bacteroidota</taxon>
        <taxon>Chitinophagia</taxon>
        <taxon>Chitinophagales</taxon>
        <taxon>Chitinophagaceae</taxon>
        <taxon>Taibaiella</taxon>
    </lineage>
</organism>
<evidence type="ECO:0000256" key="1">
    <source>
        <dbReference type="SAM" id="Phobius"/>
    </source>
</evidence>
<gene>
    <name evidence="2" type="ORF">F0919_07220</name>
</gene>
<comment type="caution">
    <text evidence="2">The sequence shown here is derived from an EMBL/GenBank/DDBJ whole genome shotgun (WGS) entry which is preliminary data.</text>
</comment>
<feature type="transmembrane region" description="Helical" evidence="1">
    <location>
        <begin position="536"/>
        <end position="554"/>
    </location>
</feature>